<feature type="transmembrane region" description="Helical" evidence="7">
    <location>
        <begin position="17"/>
        <end position="36"/>
    </location>
</feature>
<dbReference type="PRINTS" id="PR00344">
    <property type="entry name" value="BCTRLSENSOR"/>
</dbReference>
<feature type="transmembrane region" description="Helical" evidence="7">
    <location>
        <begin position="81"/>
        <end position="102"/>
    </location>
</feature>
<dbReference type="SMART" id="SM00387">
    <property type="entry name" value="HATPase_c"/>
    <property type="match status" value="1"/>
</dbReference>
<proteinExistence type="predicted"/>
<keyword evidence="7" id="KW-0812">Transmembrane</keyword>
<dbReference type="InterPro" id="IPR004358">
    <property type="entry name" value="Sig_transdc_His_kin-like_C"/>
</dbReference>
<dbReference type="GeneID" id="74942350"/>
<dbReference type="Pfam" id="PF16926">
    <property type="entry name" value="HisKA_4TM"/>
    <property type="match status" value="1"/>
</dbReference>
<feature type="transmembrane region" description="Helical" evidence="7">
    <location>
        <begin position="48"/>
        <end position="69"/>
    </location>
</feature>
<dbReference type="InterPro" id="IPR050980">
    <property type="entry name" value="2C_sensor_his_kinase"/>
</dbReference>
<gene>
    <name evidence="9" type="ORF">N0B31_07970</name>
</gene>
<evidence type="ECO:0000256" key="2">
    <source>
        <dbReference type="ARBA" id="ARBA00012438"/>
    </source>
</evidence>
<reference evidence="9" key="1">
    <citation type="submission" date="2022-09" db="EMBL/GenBank/DDBJ databases">
        <title>Diverse halophilic archaea isolated from saline environments.</title>
        <authorList>
            <person name="Cui H.-L."/>
        </authorList>
    </citation>
    <scope>NUCLEOTIDE SEQUENCE</scope>
    <source>
        <strain evidence="9">ZS-35-S2</strain>
    </source>
</reference>
<evidence type="ECO:0000256" key="4">
    <source>
        <dbReference type="ARBA" id="ARBA00022741"/>
    </source>
</evidence>
<keyword evidence="3" id="KW-0808">Transferase</keyword>
<dbReference type="Pfam" id="PF02518">
    <property type="entry name" value="HATPase_c"/>
    <property type="match status" value="1"/>
</dbReference>
<keyword evidence="7" id="KW-0472">Membrane</keyword>
<evidence type="ECO:0000256" key="6">
    <source>
        <dbReference type="ARBA" id="ARBA00022840"/>
    </source>
</evidence>
<keyword evidence="5" id="KW-0418">Kinase</keyword>
<dbReference type="RefSeq" id="WP_260643333.1">
    <property type="nucleotide sequence ID" value="NZ_CP104003.1"/>
</dbReference>
<dbReference type="InterPro" id="IPR003594">
    <property type="entry name" value="HATPase_dom"/>
</dbReference>
<dbReference type="EMBL" id="CP104003">
    <property type="protein sequence ID" value="UWM56219.1"/>
    <property type="molecule type" value="Genomic_DNA"/>
</dbReference>
<name>A0A9E7R5J8_9EURY</name>
<feature type="domain" description="Histidine kinase" evidence="8">
    <location>
        <begin position="158"/>
        <end position="366"/>
    </location>
</feature>
<dbReference type="Gene3D" id="3.30.565.10">
    <property type="entry name" value="Histidine kinase-like ATPase, C-terminal domain"/>
    <property type="match status" value="1"/>
</dbReference>
<dbReference type="InterPro" id="IPR031623">
    <property type="entry name" value="HisKA_4TM"/>
</dbReference>
<evidence type="ECO:0000256" key="5">
    <source>
        <dbReference type="ARBA" id="ARBA00022777"/>
    </source>
</evidence>
<evidence type="ECO:0000313" key="9">
    <source>
        <dbReference type="EMBL" id="UWM56219.1"/>
    </source>
</evidence>
<dbReference type="EC" id="2.7.13.3" evidence="2"/>
<organism evidence="9 10">
    <name type="scientific">Salinirubellus salinus</name>
    <dbReference type="NCBI Taxonomy" id="1364945"/>
    <lineage>
        <taxon>Archaea</taxon>
        <taxon>Methanobacteriati</taxon>
        <taxon>Methanobacteriota</taxon>
        <taxon>Stenosarchaea group</taxon>
        <taxon>Halobacteria</taxon>
        <taxon>Halobacteriales</taxon>
        <taxon>Natronomonadaceae</taxon>
        <taxon>Salinirubellus</taxon>
    </lineage>
</organism>
<comment type="catalytic activity">
    <reaction evidence="1">
        <text>ATP + protein L-histidine = ADP + protein N-phospho-L-histidine.</text>
        <dbReference type="EC" id="2.7.13.3"/>
    </reaction>
</comment>
<sequence length="366" mass="39312">MDVSTPSPLDDERLPPLLLGLFGAGLFAVALWNFRMELRNLSVTLPPIAAFAMGLGGAMLVGLSGVFLHRTDLGVGARWRVALLSVGGGALFSGALAATMLIRSAEGRPVGEPQFALLVATSTGALAGVVVGLLNARARNDAERAERARDRFELLNSMLRHDVLNAMMIVQARAEVITDDLNGREREYAETIETQTEEVVDLVERTRAVLDVLGEGETYATQPTDVAELAAQEAETLAQTREVDVSVDTSTGALALADDLAADVFANVLSNAVEHHDRERPHVEVTATTTDESVEVRIADDGPGIPDDIKATVFRRDHRGLKDSEVGSGFGLFFVDTMMDAYGGTVTIEDNDPRGAVFVLRFRRAN</sequence>
<dbReference type="SUPFAM" id="SSF55874">
    <property type="entry name" value="ATPase domain of HSP90 chaperone/DNA topoisomerase II/histidine kinase"/>
    <property type="match status" value="1"/>
</dbReference>
<dbReference type="InterPro" id="IPR005467">
    <property type="entry name" value="His_kinase_dom"/>
</dbReference>
<protein>
    <recommendedName>
        <fullName evidence="2">histidine kinase</fullName>
        <ecNumber evidence="2">2.7.13.3</ecNumber>
    </recommendedName>
</protein>
<keyword evidence="6 9" id="KW-0067">ATP-binding</keyword>
<evidence type="ECO:0000256" key="1">
    <source>
        <dbReference type="ARBA" id="ARBA00000085"/>
    </source>
</evidence>
<dbReference type="PROSITE" id="PS50109">
    <property type="entry name" value="HIS_KIN"/>
    <property type="match status" value="1"/>
</dbReference>
<feature type="transmembrane region" description="Helical" evidence="7">
    <location>
        <begin position="114"/>
        <end position="134"/>
    </location>
</feature>
<evidence type="ECO:0000259" key="8">
    <source>
        <dbReference type="PROSITE" id="PS50109"/>
    </source>
</evidence>
<dbReference type="GO" id="GO:0005524">
    <property type="term" value="F:ATP binding"/>
    <property type="evidence" value="ECO:0007669"/>
    <property type="project" value="UniProtKB-KW"/>
</dbReference>
<keyword evidence="4" id="KW-0547">Nucleotide-binding</keyword>
<evidence type="ECO:0000256" key="3">
    <source>
        <dbReference type="ARBA" id="ARBA00022679"/>
    </source>
</evidence>
<dbReference type="Proteomes" id="UP001057580">
    <property type="component" value="Chromosome"/>
</dbReference>
<dbReference type="PANTHER" id="PTHR44936:SF10">
    <property type="entry name" value="SENSOR PROTEIN RSTB"/>
    <property type="match status" value="1"/>
</dbReference>
<evidence type="ECO:0000313" key="10">
    <source>
        <dbReference type="Proteomes" id="UP001057580"/>
    </source>
</evidence>
<dbReference type="KEGG" id="ssai:N0B31_07970"/>
<keyword evidence="7" id="KW-1133">Transmembrane helix</keyword>
<dbReference type="CDD" id="cd00075">
    <property type="entry name" value="HATPase"/>
    <property type="match status" value="1"/>
</dbReference>
<keyword evidence="10" id="KW-1185">Reference proteome</keyword>
<accession>A0A9E7R5J8</accession>
<dbReference type="AlphaFoldDB" id="A0A9E7R5J8"/>
<dbReference type="InterPro" id="IPR036890">
    <property type="entry name" value="HATPase_C_sf"/>
</dbReference>
<evidence type="ECO:0000256" key="7">
    <source>
        <dbReference type="SAM" id="Phobius"/>
    </source>
</evidence>
<dbReference type="GO" id="GO:0004673">
    <property type="term" value="F:protein histidine kinase activity"/>
    <property type="evidence" value="ECO:0007669"/>
    <property type="project" value="UniProtKB-EC"/>
</dbReference>
<dbReference type="PANTHER" id="PTHR44936">
    <property type="entry name" value="SENSOR PROTEIN CREC"/>
    <property type="match status" value="1"/>
</dbReference>